<keyword evidence="2" id="KW-1185">Reference proteome</keyword>
<evidence type="ECO:0000313" key="1">
    <source>
        <dbReference type="EMBL" id="PWE18799.1"/>
    </source>
</evidence>
<protein>
    <submittedName>
        <fullName evidence="1">Pyrimidine 5'-nucleotidase</fullName>
    </submittedName>
</protein>
<dbReference type="Pfam" id="PF00702">
    <property type="entry name" value="Hydrolase"/>
    <property type="match status" value="1"/>
</dbReference>
<dbReference type="RefSeq" id="WP_109252073.1">
    <property type="nucleotide sequence ID" value="NZ_QEXV01000001.1"/>
</dbReference>
<comment type="caution">
    <text evidence="1">The sequence shown here is derived from an EMBL/GenBank/DDBJ whole genome shotgun (WGS) entry which is preliminary data.</text>
</comment>
<evidence type="ECO:0000313" key="2">
    <source>
        <dbReference type="Proteomes" id="UP000245168"/>
    </source>
</evidence>
<reference evidence="2" key="1">
    <citation type="submission" date="2018-05" db="EMBL/GenBank/DDBJ databases">
        <authorList>
            <person name="Liu B.-T."/>
        </authorList>
    </citation>
    <scope>NUCLEOTIDE SEQUENCE [LARGE SCALE GENOMIC DNA]</scope>
    <source>
        <strain evidence="2">WD6-1</strain>
    </source>
</reference>
<dbReference type="EMBL" id="QEXV01000001">
    <property type="protein sequence ID" value="PWE18799.1"/>
    <property type="molecule type" value="Genomic_DNA"/>
</dbReference>
<dbReference type="SUPFAM" id="SSF56784">
    <property type="entry name" value="HAD-like"/>
    <property type="match status" value="1"/>
</dbReference>
<dbReference type="Gene3D" id="3.40.50.1000">
    <property type="entry name" value="HAD superfamily/HAD-like"/>
    <property type="match status" value="1"/>
</dbReference>
<organism evidence="1 2">
    <name type="scientific">Marinicauda salina</name>
    <dbReference type="NCBI Taxonomy" id="2135793"/>
    <lineage>
        <taxon>Bacteria</taxon>
        <taxon>Pseudomonadati</taxon>
        <taxon>Pseudomonadota</taxon>
        <taxon>Alphaproteobacteria</taxon>
        <taxon>Maricaulales</taxon>
        <taxon>Maricaulaceae</taxon>
        <taxon>Marinicauda</taxon>
    </lineage>
</organism>
<name>A0A2U2BXU4_9PROT</name>
<dbReference type="OrthoDB" id="9803141at2"/>
<sequence>MTDGRPDLGHVETWVFDLDNTLYPADAAVMSQVDRRMTEYVMRLLDLERDAARAVQKRYWRDYGTTLNGLMSNHDVDLADFLDYVHDVDHDVLTPDPTLARHIGRLEGRRLIYTNGSLKHAETVVDRLGLNGLFDDVFDIAASDYTPKPHRESFDRFARRLAVRPARAAMFEDSARNLETAADMGFTTVLVRAAGLDRDEETAGPGDRPPHVHYAVDCLKTFLGRVTAPEPEPDEPA</sequence>
<dbReference type="Gene3D" id="1.10.150.450">
    <property type="match status" value="1"/>
</dbReference>
<dbReference type="InterPro" id="IPR023214">
    <property type="entry name" value="HAD_sf"/>
</dbReference>
<gene>
    <name evidence="1" type="ORF">DDZ18_04195</name>
</gene>
<dbReference type="SFLD" id="SFLDS00003">
    <property type="entry name" value="Haloacid_Dehalogenase"/>
    <property type="match status" value="1"/>
</dbReference>
<accession>A0A2U2BXU4</accession>
<dbReference type="PANTHER" id="PTHR12725:SF117">
    <property type="entry name" value="HALOACID DEHALOGENASE-LIKE HYDROLASE"/>
    <property type="match status" value="1"/>
</dbReference>
<dbReference type="InterPro" id="IPR006439">
    <property type="entry name" value="HAD-SF_hydro_IA"/>
</dbReference>
<dbReference type="Proteomes" id="UP000245168">
    <property type="component" value="Unassembled WGS sequence"/>
</dbReference>
<dbReference type="PANTHER" id="PTHR12725">
    <property type="entry name" value="HALOACID DEHALOGENASE-LIKE HYDROLASE"/>
    <property type="match status" value="1"/>
</dbReference>
<dbReference type="InterPro" id="IPR036412">
    <property type="entry name" value="HAD-like_sf"/>
</dbReference>
<dbReference type="InterPro" id="IPR010237">
    <property type="entry name" value="Pyr-5-nucltdase"/>
</dbReference>
<dbReference type="NCBIfam" id="TIGR01993">
    <property type="entry name" value="Pyr-5-nucltdase"/>
    <property type="match status" value="1"/>
</dbReference>
<dbReference type="SFLD" id="SFLDG01129">
    <property type="entry name" value="C1.5:_HAD__Beta-PGM__Phosphata"/>
    <property type="match status" value="1"/>
</dbReference>
<dbReference type="NCBIfam" id="TIGR01509">
    <property type="entry name" value="HAD-SF-IA-v3"/>
    <property type="match status" value="1"/>
</dbReference>
<dbReference type="AlphaFoldDB" id="A0A2U2BXU4"/>
<proteinExistence type="predicted"/>
<dbReference type="SFLD" id="SFLDG01132">
    <property type="entry name" value="C1.5.3:_5'-Nucleotidase_Like"/>
    <property type="match status" value="1"/>
</dbReference>